<feature type="domain" description="Lipoprotein-associated type-17" evidence="1">
    <location>
        <begin position="765"/>
        <end position="853"/>
    </location>
</feature>
<feature type="domain" description="Lipoprotein-associated type-17" evidence="1">
    <location>
        <begin position="866"/>
        <end position="952"/>
    </location>
</feature>
<name>A0ABX4H460_9BACT</name>
<dbReference type="RefSeq" id="WP_084231991.1">
    <property type="nucleotide sequence ID" value="NZ_FWXE01000002.1"/>
</dbReference>
<comment type="caution">
    <text evidence="2">The sequence shown here is derived from an EMBL/GenBank/DDBJ whole genome shotgun (WGS) entry which is preliminary data.</text>
</comment>
<protein>
    <recommendedName>
        <fullName evidence="1">Lipoprotein-associated type-17 domain-containing protein</fullName>
    </recommendedName>
</protein>
<evidence type="ECO:0000313" key="3">
    <source>
        <dbReference type="Proteomes" id="UP000217033"/>
    </source>
</evidence>
<dbReference type="InterPro" id="IPR007326">
    <property type="entry name" value="Lipoprotein-assoc_dom"/>
</dbReference>
<feature type="domain" description="Lipoprotein-associated type-17" evidence="1">
    <location>
        <begin position="661"/>
        <end position="736"/>
    </location>
</feature>
<sequence length="1255" mass="136351">MDKRFKRTLIGLGASLGAVAVVGAFAIGAVVIGNNNSPISAVASLEEVKNQIKSSPDLRPTLNDGTKERARNGEITLTTVTIDDLVIDNTNTNLAYKVIAIAENNTTSINVTVSVSGTNQPTLEPRIYQTSVDLEGISFISIGQGSERDKRIAYIQAIQTAANNIHNVNFLEFDNFQASSSTETSLRTFFRNVPSIVSVHTIPNSSVIKTFEPKIDTSKIASLKSNPNFNDIVMKFEFLGFSNADDSTGFIQLNFRGSTEATSVAPAFSRDFSLNLTISTADQFIADQIVSKHFAALEVNSRLDYPNIRINNDNIRSRDTALASAITRAQLITQSYPFEGTVKASNANRLITIADLEGVRNPNGTVLTQEQRNAWLAKELNFTIGYVGEQLQTRLKGTIPSVVSGSNHEENIIFDRANWVNFDLDPVIQERFMKKINRSEQYQNLIQENQLFVDQAQANPGEGQILVQMSVSLNAATTAAPNKKYQTSYFEFLTKLANNQTLINALKADTPSLTIKPVIAQPLNQLLTTDFVANGVSDPSESGFNGVIDTSKLLTYFNLPNQQTTLRITSLWPSLRYSLTPKSASQATNDSGSLEANVKVFLNQADLDAYNSDATNDKSIYNYDTTLAGFTTTTANDIRIINNLIGTIRANRLRFYTDSNKTSQITNLSQVMPTAITDVNQIALPDALNTNGATVTIESITSPTQKQINDGQLRVVIKVVKGNETRTANIDTNGFRNQQTIRAEAIAQAEQIFASDANAIDFKFSTTATGDQKQSVLPSNATLSQFSLNANVQTQLDKLTATTENETPKVVTVGIVSITETFNVTGELNLQLRILYNKIEAKLINFRVSGFKTDAQNNLNEATALFKTDNTTLKASEVNVTNVSSLLERVTIAGHAFTAAQTNTNNIDAITVNATSITANDTNGTVSFTYTLSYNGLTQQTTKTVTVSGFITTNLEKINAATVVWKEGKGREETTEPKDIAFTPSVVQNWITSVTIDGQTVNYDQNGGTNTTTYSLVLVRTSENANQGTKTIVYKIKWNNVESKEFTHVITGLKTLDQITANNAIVPTVTLNDGSRTKNPTTVNAADFTISNGQANLEYTLMFNNVEGYTEAMAPTSQQGGKAVRLQIKIAIRSNPSAFVYKTIDVTGFTTEQETSLASLESAKSQLAALQGQITSGSTTWYNTTNAPRYSEFKNLGNQEVLALLNISSITAATVAVTGQTNAGSDVVPNVTIKLTLTSGTETATAELNVTSFLS</sequence>
<organism evidence="2 3">
    <name type="scientific">Mycoplasmopsis agassizii</name>
    <dbReference type="NCBI Taxonomy" id="33922"/>
    <lineage>
        <taxon>Bacteria</taxon>
        <taxon>Bacillati</taxon>
        <taxon>Mycoplasmatota</taxon>
        <taxon>Mycoplasmoidales</taxon>
        <taxon>Metamycoplasmataceae</taxon>
        <taxon>Mycoplasmopsis</taxon>
    </lineage>
</organism>
<dbReference type="Pfam" id="PF04200">
    <property type="entry name" value="Lipoprotein_17"/>
    <property type="match status" value="4"/>
</dbReference>
<evidence type="ECO:0000313" key="2">
    <source>
        <dbReference type="EMBL" id="PAF54679.1"/>
    </source>
</evidence>
<dbReference type="Proteomes" id="UP000217033">
    <property type="component" value="Unassembled WGS sequence"/>
</dbReference>
<dbReference type="EMBL" id="NQMN01000002">
    <property type="protein sequence ID" value="PAF54679.1"/>
    <property type="molecule type" value="Genomic_DNA"/>
</dbReference>
<feature type="domain" description="Lipoprotein-associated type-17" evidence="1">
    <location>
        <begin position="1004"/>
        <end position="1055"/>
    </location>
</feature>
<keyword evidence="3" id="KW-1185">Reference proteome</keyword>
<proteinExistence type="predicted"/>
<reference evidence="2" key="1">
    <citation type="submission" date="2017-08" db="EMBL/GenBank/DDBJ databases">
        <authorList>
            <person name="Alvarez-Ponce D."/>
            <person name="Weitzman C.L."/>
            <person name="Tillett R.L."/>
            <person name="Sandmeier F.C."/>
            <person name="Tracy C.R."/>
        </authorList>
    </citation>
    <scope>NUCLEOTIDE SEQUENCE [LARGE SCALE GENOMIC DNA]</scope>
    <source>
        <strain evidence="2">PS6</strain>
    </source>
</reference>
<gene>
    <name evidence="2" type="ORF">CJF60_02990</name>
</gene>
<accession>A0ABX4H460</accession>
<evidence type="ECO:0000259" key="1">
    <source>
        <dbReference type="Pfam" id="PF04200"/>
    </source>
</evidence>